<dbReference type="EMBL" id="MKKU01000198">
    <property type="protein sequence ID" value="RNF19703.1"/>
    <property type="molecule type" value="Genomic_DNA"/>
</dbReference>
<comment type="subcellular location">
    <subcellularLocation>
        <location evidence="1">Virion</location>
    </subcellularLocation>
</comment>
<dbReference type="EC" id="2.1.1.57" evidence="2"/>
<dbReference type="GO" id="GO:0006370">
    <property type="term" value="P:7-methylguanosine mRNA capping"/>
    <property type="evidence" value="ECO:0007669"/>
    <property type="project" value="InterPro"/>
</dbReference>
<sequence length="413" mass="46749">MKFSPFRLLTDDFPRRAYVPSHSATLENVVVKGLHFGQRKLLLSEVEFLSAYMEAPRASNKALLVVYAGAANGSHLPFLFGLFATIKFILIDPAPFCAEVREIAKDRKGSVLELVEGYCTDELCLRLSRAYSSEYDILLVSDIRSGEPVTQSNKENTAMIMRDNEMQRSWCWSLKAEAALLKFHPPYPRCKDAASRYYDAADDTPDSVEYMDGSRLFGVWAPKSSSEVRLCVEGPFVPGATVPMRQYDCTLHEEQCYFYNTEDRYARDCAAERDILTRYLKANPDAYPGGVVSLSNAISKFLQFPLFVPLDPSFTESEARWVTLAYSARDPKCLEWIEPLRGLMTLDVIRDLVKRHRNDSAVPSEATVGPVTLSREFWRVMCAGDLAGAYGLPPIRWRFAAQILSRRPKRTRP</sequence>
<dbReference type="PROSITE" id="PS51612">
    <property type="entry name" value="SAM_MT_2O_PK"/>
    <property type="match status" value="1"/>
</dbReference>
<gene>
    <name evidence="8" type="ORF">Tco025E_04005</name>
</gene>
<evidence type="ECO:0000256" key="1">
    <source>
        <dbReference type="ARBA" id="ARBA00004328"/>
    </source>
</evidence>
<evidence type="ECO:0000256" key="4">
    <source>
        <dbReference type="ARBA" id="ARBA00022768"/>
    </source>
</evidence>
<evidence type="ECO:0000313" key="9">
    <source>
        <dbReference type="Proteomes" id="UP000284403"/>
    </source>
</evidence>
<evidence type="ECO:0000256" key="2">
    <source>
        <dbReference type="ARBA" id="ARBA00011923"/>
    </source>
</evidence>
<dbReference type="OrthoDB" id="270189at2759"/>
<name>A0A422PPN1_9TRYP</name>
<comment type="subunit">
    <text evidence="7">Interacts with poly(A) polymerase catalytic subunit OPG063. Interacts with OPG109 and OPG123; these interactions might help linking transcription to capping and polyadenylation.</text>
</comment>
<dbReference type="CDD" id="cd20760">
    <property type="entry name" value="capping_2-OMTase_Mimiviridae"/>
    <property type="match status" value="1"/>
</dbReference>
<dbReference type="GO" id="GO:0004483">
    <property type="term" value="F:methyltransferase cap1 activity"/>
    <property type="evidence" value="ECO:0007669"/>
    <property type="project" value="UniProtKB-EC"/>
</dbReference>
<proteinExistence type="predicted"/>
<dbReference type="GO" id="GO:0003746">
    <property type="term" value="F:translation elongation factor activity"/>
    <property type="evidence" value="ECO:0007669"/>
    <property type="project" value="UniProtKB-KW"/>
</dbReference>
<keyword evidence="9" id="KW-1185">Reference proteome</keyword>
<dbReference type="RefSeq" id="XP_029228935.1">
    <property type="nucleotide sequence ID" value="XM_029370920.1"/>
</dbReference>
<evidence type="ECO:0000256" key="7">
    <source>
        <dbReference type="ARBA" id="ARBA00046511"/>
    </source>
</evidence>
<dbReference type="FunFam" id="3.40.50.150:FF:000744">
    <property type="entry name" value="Poly A polymerase regulatory subunit, putative"/>
    <property type="match status" value="1"/>
</dbReference>
<organism evidence="8 9">
    <name type="scientific">Trypanosoma conorhini</name>
    <dbReference type="NCBI Taxonomy" id="83891"/>
    <lineage>
        <taxon>Eukaryota</taxon>
        <taxon>Discoba</taxon>
        <taxon>Euglenozoa</taxon>
        <taxon>Kinetoplastea</taxon>
        <taxon>Metakinetoplastina</taxon>
        <taxon>Trypanosomatida</taxon>
        <taxon>Trypanosomatidae</taxon>
        <taxon>Trypanosoma</taxon>
    </lineage>
</organism>
<dbReference type="InterPro" id="IPR000176">
    <property type="entry name" value="mRNA_MeTrfase-like"/>
</dbReference>
<evidence type="ECO:0000256" key="6">
    <source>
        <dbReference type="ARBA" id="ARBA00034661"/>
    </source>
</evidence>
<evidence type="ECO:0000256" key="5">
    <source>
        <dbReference type="ARBA" id="ARBA00022917"/>
    </source>
</evidence>
<dbReference type="GeneID" id="40317616"/>
<reference evidence="8 9" key="1">
    <citation type="journal article" date="2018" name="BMC Genomics">
        <title>Genomic comparison of Trypanosoma conorhini and Trypanosoma rangeli to Trypanosoma cruzi strains of high and low virulence.</title>
        <authorList>
            <person name="Bradwell K.R."/>
            <person name="Koparde V.N."/>
            <person name="Matveyev A.V."/>
            <person name="Serrano M.G."/>
            <person name="Alves J.M."/>
            <person name="Parikh H."/>
            <person name="Huang B."/>
            <person name="Lee V."/>
            <person name="Espinosa-Alvarez O."/>
            <person name="Ortiz P.A."/>
            <person name="Costa-Martins A.G."/>
            <person name="Teixeira M.M."/>
            <person name="Buck G.A."/>
        </authorList>
    </citation>
    <scope>NUCLEOTIDE SEQUENCE [LARGE SCALE GENOMIC DNA]</scope>
    <source>
        <strain evidence="8 9">025E</strain>
    </source>
</reference>
<dbReference type="InterPro" id="IPR029063">
    <property type="entry name" value="SAM-dependent_MTases_sf"/>
</dbReference>
<evidence type="ECO:0000313" key="8">
    <source>
        <dbReference type="EMBL" id="RNF19703.1"/>
    </source>
</evidence>
<comment type="function">
    <text evidence="6">Displays methyltransferase, positive regulation of the poly(A) polymerase and transcription elongation activities. Involved in the modification of both mRNA ends and in intermediate and late gene positive transcription elongation. At the mRNAs 5' end, methylates the ribose 2' OH group of the first transcribed nucleotide, thereby producing a 2'-O-methylpurine cap. At the 3' end, functions as a processivity factor which stimulates the activity of the viral poly(A) polymerase OPG063 that creates mRNA's poly(A) tail. In the presence of OPG102, OPG063 does not dissociate from the RNA allowing tail elongation to around 250 adenylates.</text>
</comment>
<dbReference type="Pfam" id="PF01358">
    <property type="entry name" value="PARP_regulatory"/>
    <property type="match status" value="1"/>
</dbReference>
<accession>A0A422PPN1</accession>
<protein>
    <recommendedName>
        <fullName evidence="3">Cap-specific mRNA (nucleoside-2'-O-)-methyltransferase</fullName>
        <ecNumber evidence="2">2.1.1.57</ecNumber>
    </recommendedName>
</protein>
<dbReference type="InterPro" id="IPR025804">
    <property type="entry name" value="Pox/kineto_cap_MeTfrase"/>
</dbReference>
<dbReference type="Proteomes" id="UP000284403">
    <property type="component" value="Unassembled WGS sequence"/>
</dbReference>
<dbReference type="AlphaFoldDB" id="A0A422PPN1"/>
<dbReference type="SUPFAM" id="SSF53335">
    <property type="entry name" value="S-adenosyl-L-methionine-dependent methyltransferases"/>
    <property type="match status" value="1"/>
</dbReference>
<comment type="caution">
    <text evidence="8">The sequence shown here is derived from an EMBL/GenBank/DDBJ whole genome shotgun (WGS) entry which is preliminary data.</text>
</comment>
<dbReference type="Gene3D" id="3.40.50.150">
    <property type="entry name" value="Vaccinia Virus protein VP39"/>
    <property type="match status" value="1"/>
</dbReference>
<keyword evidence="4" id="KW-0251">Elongation factor</keyword>
<keyword evidence="5" id="KW-0648">Protein biosynthesis</keyword>
<evidence type="ECO:0000256" key="3">
    <source>
        <dbReference type="ARBA" id="ARBA00015701"/>
    </source>
</evidence>